<sequence>MLCKKALATEATVKGCFNGMK</sequence>
<evidence type="ECO:0000313" key="1">
    <source>
        <dbReference type="EMBL" id="JAD31385.1"/>
    </source>
</evidence>
<name>A0A0A8Z3Q2_ARUDO</name>
<reference evidence="1" key="1">
    <citation type="submission" date="2014-09" db="EMBL/GenBank/DDBJ databases">
        <authorList>
            <person name="Magalhaes I.L.F."/>
            <person name="Oliveira U."/>
            <person name="Santos F.R."/>
            <person name="Vidigal T.H.D.A."/>
            <person name="Brescovit A.D."/>
            <person name="Santos A.J."/>
        </authorList>
    </citation>
    <scope>NUCLEOTIDE SEQUENCE</scope>
    <source>
        <tissue evidence="1">Shoot tissue taken approximately 20 cm above the soil surface</tissue>
    </source>
</reference>
<dbReference type="EMBL" id="GBRH01266510">
    <property type="protein sequence ID" value="JAD31385.1"/>
    <property type="molecule type" value="Transcribed_RNA"/>
</dbReference>
<reference evidence="1" key="2">
    <citation type="journal article" date="2015" name="Data Brief">
        <title>Shoot transcriptome of the giant reed, Arundo donax.</title>
        <authorList>
            <person name="Barrero R.A."/>
            <person name="Guerrero F.D."/>
            <person name="Moolhuijzen P."/>
            <person name="Goolsby J.A."/>
            <person name="Tidwell J."/>
            <person name="Bellgard S.E."/>
            <person name="Bellgard M.I."/>
        </authorList>
    </citation>
    <scope>NUCLEOTIDE SEQUENCE</scope>
    <source>
        <tissue evidence="1">Shoot tissue taken approximately 20 cm above the soil surface</tissue>
    </source>
</reference>
<proteinExistence type="predicted"/>
<accession>A0A0A8Z3Q2</accession>
<organism evidence="1">
    <name type="scientific">Arundo donax</name>
    <name type="common">Giant reed</name>
    <name type="synonym">Donax arundinaceus</name>
    <dbReference type="NCBI Taxonomy" id="35708"/>
    <lineage>
        <taxon>Eukaryota</taxon>
        <taxon>Viridiplantae</taxon>
        <taxon>Streptophyta</taxon>
        <taxon>Embryophyta</taxon>
        <taxon>Tracheophyta</taxon>
        <taxon>Spermatophyta</taxon>
        <taxon>Magnoliopsida</taxon>
        <taxon>Liliopsida</taxon>
        <taxon>Poales</taxon>
        <taxon>Poaceae</taxon>
        <taxon>PACMAD clade</taxon>
        <taxon>Arundinoideae</taxon>
        <taxon>Arundineae</taxon>
        <taxon>Arundo</taxon>
    </lineage>
</organism>
<protein>
    <submittedName>
        <fullName evidence="1">Uncharacterized protein</fullName>
    </submittedName>
</protein>
<dbReference type="AlphaFoldDB" id="A0A0A8Z3Q2"/>